<gene>
    <name evidence="2" type="ORF">GXP70_22730</name>
</gene>
<reference evidence="2 3" key="1">
    <citation type="submission" date="2020-01" db="EMBL/GenBank/DDBJ databases">
        <title>Paenibacillus sp. nov., isolated from tomato rhizosphere.</title>
        <authorList>
            <person name="Weon H.-Y."/>
            <person name="Lee S.A."/>
        </authorList>
    </citation>
    <scope>NUCLEOTIDE SEQUENCE [LARGE SCALE GENOMIC DNA]</scope>
    <source>
        <strain evidence="2 3">12200R-189</strain>
    </source>
</reference>
<dbReference type="Proteomes" id="UP000476064">
    <property type="component" value="Chromosome"/>
</dbReference>
<dbReference type="Gene3D" id="3.40.630.30">
    <property type="match status" value="1"/>
</dbReference>
<keyword evidence="3" id="KW-1185">Reference proteome</keyword>
<accession>A0A6C0G8J0</accession>
<dbReference type="AlphaFoldDB" id="A0A6C0G8J0"/>
<dbReference type="KEGG" id="plyc:GXP70_22730"/>
<dbReference type="InterPro" id="IPR000182">
    <property type="entry name" value="GNAT_dom"/>
</dbReference>
<dbReference type="SUPFAM" id="SSF55729">
    <property type="entry name" value="Acyl-CoA N-acyltransferases (Nat)"/>
    <property type="match status" value="1"/>
</dbReference>
<proteinExistence type="predicted"/>
<dbReference type="GO" id="GO:0016747">
    <property type="term" value="F:acyltransferase activity, transferring groups other than amino-acyl groups"/>
    <property type="evidence" value="ECO:0007669"/>
    <property type="project" value="InterPro"/>
</dbReference>
<protein>
    <submittedName>
        <fullName evidence="2">GNAT family N-acetyltransferase</fullName>
    </submittedName>
</protein>
<dbReference type="Pfam" id="PF00583">
    <property type="entry name" value="Acetyltransf_1"/>
    <property type="match status" value="1"/>
</dbReference>
<dbReference type="EMBL" id="CP048209">
    <property type="protein sequence ID" value="QHT64078.1"/>
    <property type="molecule type" value="Genomic_DNA"/>
</dbReference>
<evidence type="ECO:0000259" key="1">
    <source>
        <dbReference type="PROSITE" id="PS51186"/>
    </source>
</evidence>
<dbReference type="InterPro" id="IPR016181">
    <property type="entry name" value="Acyl_CoA_acyltransferase"/>
</dbReference>
<dbReference type="CDD" id="cd04301">
    <property type="entry name" value="NAT_SF"/>
    <property type="match status" value="1"/>
</dbReference>
<evidence type="ECO:0000313" key="2">
    <source>
        <dbReference type="EMBL" id="QHT64078.1"/>
    </source>
</evidence>
<name>A0A6C0G8J0_9BACL</name>
<dbReference type="PROSITE" id="PS51186">
    <property type="entry name" value="GNAT"/>
    <property type="match status" value="1"/>
</dbReference>
<organism evidence="2 3">
    <name type="scientific">Paenibacillus lycopersici</name>
    <dbReference type="NCBI Taxonomy" id="2704462"/>
    <lineage>
        <taxon>Bacteria</taxon>
        <taxon>Bacillati</taxon>
        <taxon>Bacillota</taxon>
        <taxon>Bacilli</taxon>
        <taxon>Bacillales</taxon>
        <taxon>Paenibacillaceae</taxon>
        <taxon>Paenibacillus</taxon>
    </lineage>
</organism>
<keyword evidence="2" id="KW-0808">Transferase</keyword>
<evidence type="ECO:0000313" key="3">
    <source>
        <dbReference type="Proteomes" id="UP000476064"/>
    </source>
</evidence>
<sequence>MESQLIIRRMTRDDVEMLYRELNGHGIGNTYDKIERCWQENVLEQRITLVAIHENAFAGWLHLLSRSHYPPFVDEGIPEINNFDVVPAKRRLGIGSALMDAVEAIAFDKHGIVGIGVGLYHDYGNAQRLYAKRGYIPDGRGISDHGKPVEPGSYVQVGHELVLWLTKEPAREQRV</sequence>
<feature type="domain" description="N-acetyltransferase" evidence="1">
    <location>
        <begin position="5"/>
        <end position="168"/>
    </location>
</feature>